<dbReference type="GO" id="GO:0016791">
    <property type="term" value="F:phosphatase activity"/>
    <property type="evidence" value="ECO:0007669"/>
    <property type="project" value="TreeGrafter"/>
</dbReference>
<gene>
    <name evidence="1" type="ORF">AMS68_003701</name>
</gene>
<evidence type="ECO:0000313" key="2">
    <source>
        <dbReference type="Proteomes" id="UP000503462"/>
    </source>
</evidence>
<dbReference type="PANTHER" id="PTHR48100">
    <property type="entry name" value="BROAD-SPECIFICITY PHOSPHATASE YOR283W-RELATED"/>
    <property type="match status" value="1"/>
</dbReference>
<name>A0A6H0XTX3_9PEZI</name>
<accession>A0A6H0XTX3</accession>
<dbReference type="SUPFAM" id="SSF53254">
    <property type="entry name" value="Phosphoglycerate mutase-like"/>
    <property type="match status" value="1"/>
</dbReference>
<dbReference type="EMBL" id="CP051140">
    <property type="protein sequence ID" value="QIW98183.1"/>
    <property type="molecule type" value="Genomic_DNA"/>
</dbReference>
<dbReference type="Gene3D" id="3.40.50.1240">
    <property type="entry name" value="Phosphoglycerate mutase-like"/>
    <property type="match status" value="1"/>
</dbReference>
<evidence type="ECO:0000313" key="1">
    <source>
        <dbReference type="EMBL" id="QIW98183.1"/>
    </source>
</evidence>
<organism evidence="1 2">
    <name type="scientific">Peltaster fructicola</name>
    <dbReference type="NCBI Taxonomy" id="286661"/>
    <lineage>
        <taxon>Eukaryota</taxon>
        <taxon>Fungi</taxon>
        <taxon>Dikarya</taxon>
        <taxon>Ascomycota</taxon>
        <taxon>Pezizomycotina</taxon>
        <taxon>Dothideomycetes</taxon>
        <taxon>Dothideomycetes incertae sedis</taxon>
        <taxon>Peltaster</taxon>
    </lineage>
</organism>
<dbReference type="Pfam" id="PF00300">
    <property type="entry name" value="His_Phos_1"/>
    <property type="match status" value="1"/>
</dbReference>
<sequence length="221" mass="24941">MHNVTYVRDFFQHDTLPTGPSTGFRADHWAMIDGDSESSWADARLTSKGEIEAMDLGRFWTRDMLPRGVPFPEQLYSSPLTRCIQTVTLASQALDDNEKNHNKDAPSIRVAECLRETLGVHTCDRRSTRSDLATSFPHLMFDEDFTENDELWQTDHRESFEECTARLTVWLQKLFAEDASDVLLVAAHSGSIRALLRAAGHPDVWPGRGSINPLLLKAEVV</sequence>
<evidence type="ECO:0008006" key="3">
    <source>
        <dbReference type="Google" id="ProtNLM"/>
    </source>
</evidence>
<dbReference type="AlphaFoldDB" id="A0A6H0XTX3"/>
<dbReference type="Proteomes" id="UP000503462">
    <property type="component" value="Chromosome 2"/>
</dbReference>
<dbReference type="InterPro" id="IPR013078">
    <property type="entry name" value="His_Pase_superF_clade-1"/>
</dbReference>
<reference evidence="1 2" key="1">
    <citation type="journal article" date="2016" name="Sci. Rep.">
        <title>Peltaster fructicola genome reveals evolution from an invasive phytopathogen to an ectophytic parasite.</title>
        <authorList>
            <person name="Xu C."/>
            <person name="Chen H."/>
            <person name="Gleason M.L."/>
            <person name="Xu J.R."/>
            <person name="Liu H."/>
            <person name="Zhang R."/>
            <person name="Sun G."/>
        </authorList>
    </citation>
    <scope>NUCLEOTIDE SEQUENCE [LARGE SCALE GENOMIC DNA]</scope>
    <source>
        <strain evidence="1 2">LNHT1506</strain>
    </source>
</reference>
<dbReference type="OrthoDB" id="496981at2759"/>
<protein>
    <recommendedName>
        <fullName evidence="3">Phosphoglycerate mutase</fullName>
    </recommendedName>
</protein>
<dbReference type="CDD" id="cd07067">
    <property type="entry name" value="HP_PGM_like"/>
    <property type="match status" value="1"/>
</dbReference>
<proteinExistence type="predicted"/>
<dbReference type="GO" id="GO:0005737">
    <property type="term" value="C:cytoplasm"/>
    <property type="evidence" value="ECO:0007669"/>
    <property type="project" value="TreeGrafter"/>
</dbReference>
<dbReference type="PANTHER" id="PTHR48100:SF1">
    <property type="entry name" value="HISTIDINE PHOSPHATASE FAMILY PROTEIN-RELATED"/>
    <property type="match status" value="1"/>
</dbReference>
<dbReference type="InterPro" id="IPR050275">
    <property type="entry name" value="PGM_Phosphatase"/>
</dbReference>
<keyword evidence="2" id="KW-1185">Reference proteome</keyword>
<dbReference type="InterPro" id="IPR029033">
    <property type="entry name" value="His_PPase_superfam"/>
</dbReference>